<accession>A0A9W9EL01</accession>
<dbReference type="InterPro" id="IPR017853">
    <property type="entry name" value="GH"/>
</dbReference>
<reference evidence="7" key="2">
    <citation type="journal article" date="2023" name="IMA Fungus">
        <title>Comparative genomic study of the Penicillium genus elucidates a diverse pangenome and 15 lateral gene transfer events.</title>
        <authorList>
            <person name="Petersen C."/>
            <person name="Sorensen T."/>
            <person name="Nielsen M.R."/>
            <person name="Sondergaard T.E."/>
            <person name="Sorensen J.L."/>
            <person name="Fitzpatrick D.A."/>
            <person name="Frisvad J.C."/>
            <person name="Nielsen K.L."/>
        </authorList>
    </citation>
    <scope>NUCLEOTIDE SEQUENCE</scope>
    <source>
        <strain evidence="7">IBT 30069</strain>
    </source>
</reference>
<evidence type="ECO:0000256" key="2">
    <source>
        <dbReference type="ARBA" id="ARBA00010687"/>
    </source>
</evidence>
<feature type="chain" id="PRO_5041020185" description="Arabinogalactan endo-beta-1,4-galactanase" evidence="6">
    <location>
        <begin position="18"/>
        <end position="352"/>
    </location>
</feature>
<dbReference type="GO" id="GO:0031218">
    <property type="term" value="F:arabinogalactan endo-1,4-beta-galactosidase activity"/>
    <property type="evidence" value="ECO:0007669"/>
    <property type="project" value="UniProtKB-EC"/>
</dbReference>
<keyword evidence="4 6" id="KW-0378">Hydrolase</keyword>
<dbReference type="Gene3D" id="3.20.20.80">
    <property type="entry name" value="Glycosidases"/>
    <property type="match status" value="1"/>
</dbReference>
<dbReference type="InterPro" id="IPR011683">
    <property type="entry name" value="Glyco_hydro_53"/>
</dbReference>
<dbReference type="Pfam" id="PF07745">
    <property type="entry name" value="Glyco_hydro_53"/>
    <property type="match status" value="1"/>
</dbReference>
<dbReference type="AlphaFoldDB" id="A0A9W9EL01"/>
<feature type="signal peptide" evidence="6">
    <location>
        <begin position="1"/>
        <end position="17"/>
    </location>
</feature>
<name>A0A9W9EL01_9EURO</name>
<organism evidence="7 8">
    <name type="scientific">Penicillium angulare</name>
    <dbReference type="NCBI Taxonomy" id="116970"/>
    <lineage>
        <taxon>Eukaryota</taxon>
        <taxon>Fungi</taxon>
        <taxon>Dikarya</taxon>
        <taxon>Ascomycota</taxon>
        <taxon>Pezizomycotina</taxon>
        <taxon>Eurotiomycetes</taxon>
        <taxon>Eurotiomycetidae</taxon>
        <taxon>Eurotiales</taxon>
        <taxon>Aspergillaceae</taxon>
        <taxon>Penicillium</taxon>
    </lineage>
</organism>
<comment type="caution">
    <text evidence="7">The sequence shown here is derived from an EMBL/GenBank/DDBJ whole genome shotgun (WGS) entry which is preliminary data.</text>
</comment>
<keyword evidence="6" id="KW-0732">Signal</keyword>
<dbReference type="GO" id="GO:0045490">
    <property type="term" value="P:pectin catabolic process"/>
    <property type="evidence" value="ECO:0007669"/>
    <property type="project" value="TreeGrafter"/>
</dbReference>
<comment type="similarity">
    <text evidence="2 6">Belongs to the glycosyl hydrolase 53 family.</text>
</comment>
<gene>
    <name evidence="7" type="ORF">N7456_013164</name>
</gene>
<dbReference type="PANTHER" id="PTHR34983">
    <property type="entry name" value="ARABINOGALACTAN ENDO-BETA-1,4-GALACTANASE A"/>
    <property type="match status" value="1"/>
</dbReference>
<sequence>MLSLFLLASQFLAPAYAELSLRGADISSVIIENDAGITYKNSAGTTEALEVILADAGINSVRQRIWVNPSGGDYDLDYNIELAKRIQAQGMTTYLDLHLSDTWADPSAQATPSGWSTTSIDTLTWQLYNYTLLVCNTFAENDLTVDIVSIGNEITAGLLWPLGETPNYDNIASLLHSGAWGVKDSNLATTPKIMIHLDNGWDWATQEYFYNEVLADSTDLVSSDFDYMGVSYYPFYSSSATLSALKTSLTNMYSAYGKDLVVVETNWPVSCPDPAYTFPSDLKSIPFSVAGQTEFLEQLADVVEEVTGGLGIYYWEPAWIDNAGLGSSCSDNLLVNTANDEAYTSLTTLGEL</sequence>
<reference evidence="7" key="1">
    <citation type="submission" date="2022-11" db="EMBL/GenBank/DDBJ databases">
        <authorList>
            <person name="Petersen C."/>
        </authorList>
    </citation>
    <scope>NUCLEOTIDE SEQUENCE</scope>
    <source>
        <strain evidence="7">IBT 30069</strain>
    </source>
</reference>
<dbReference type="FunFam" id="3.20.20.80:FF:000077">
    <property type="entry name" value="Arabinogalactan endo-beta-1,4-galactanase"/>
    <property type="match status" value="1"/>
</dbReference>
<evidence type="ECO:0000313" key="7">
    <source>
        <dbReference type="EMBL" id="KAJ5083737.1"/>
    </source>
</evidence>
<dbReference type="EC" id="3.2.1.89" evidence="3 6"/>
<dbReference type="Proteomes" id="UP001149165">
    <property type="component" value="Unassembled WGS sequence"/>
</dbReference>
<dbReference type="SUPFAM" id="SSF51445">
    <property type="entry name" value="(Trans)glycosidases"/>
    <property type="match status" value="1"/>
</dbReference>
<evidence type="ECO:0000256" key="3">
    <source>
        <dbReference type="ARBA" id="ARBA00012556"/>
    </source>
</evidence>
<evidence type="ECO:0000256" key="1">
    <source>
        <dbReference type="ARBA" id="ARBA00001695"/>
    </source>
</evidence>
<comment type="catalytic activity">
    <reaction evidence="1 6">
        <text>The enzyme specifically hydrolyzes (1-&gt;4)-beta-D-galactosidic linkages in type I arabinogalactans.</text>
        <dbReference type="EC" id="3.2.1.89"/>
    </reaction>
</comment>
<protein>
    <recommendedName>
        <fullName evidence="3 6">Arabinogalactan endo-beta-1,4-galactanase</fullName>
        <ecNumber evidence="3 6">3.2.1.89</ecNumber>
    </recommendedName>
</protein>
<evidence type="ECO:0000256" key="5">
    <source>
        <dbReference type="ARBA" id="ARBA00023295"/>
    </source>
</evidence>
<dbReference type="GO" id="GO:0015926">
    <property type="term" value="F:glucosidase activity"/>
    <property type="evidence" value="ECO:0007669"/>
    <property type="project" value="InterPro"/>
</dbReference>
<dbReference type="OrthoDB" id="110914at2759"/>
<evidence type="ECO:0000256" key="6">
    <source>
        <dbReference type="RuleBase" id="RU361192"/>
    </source>
</evidence>
<dbReference type="PANTHER" id="PTHR34983:SF1">
    <property type="entry name" value="ARABINOGALACTAN ENDO-BETA-1,4-GALACTANASE A"/>
    <property type="match status" value="1"/>
</dbReference>
<evidence type="ECO:0000313" key="8">
    <source>
        <dbReference type="Proteomes" id="UP001149165"/>
    </source>
</evidence>
<dbReference type="EMBL" id="JAPQKH010000008">
    <property type="protein sequence ID" value="KAJ5083737.1"/>
    <property type="molecule type" value="Genomic_DNA"/>
</dbReference>
<keyword evidence="5 6" id="KW-0326">Glycosidase</keyword>
<proteinExistence type="inferred from homology"/>
<keyword evidence="8" id="KW-1185">Reference proteome</keyword>
<evidence type="ECO:0000256" key="4">
    <source>
        <dbReference type="ARBA" id="ARBA00022801"/>
    </source>
</evidence>